<dbReference type="Proteomes" id="UP000317093">
    <property type="component" value="Chromosome"/>
</dbReference>
<feature type="transmembrane region" description="Helical" evidence="1">
    <location>
        <begin position="67"/>
        <end position="85"/>
    </location>
</feature>
<organism evidence="2 3">
    <name type="scientific">Kolteria novifilia</name>
    <dbReference type="NCBI Taxonomy" id="2527975"/>
    <lineage>
        <taxon>Bacteria</taxon>
        <taxon>Pseudomonadati</taxon>
        <taxon>Planctomycetota</taxon>
        <taxon>Planctomycetia</taxon>
        <taxon>Kolteriales</taxon>
        <taxon>Kolteriaceae</taxon>
        <taxon>Kolteria</taxon>
    </lineage>
</organism>
<keyword evidence="1" id="KW-0812">Transmembrane</keyword>
<proteinExistence type="predicted"/>
<accession>A0A518B145</accession>
<evidence type="ECO:0000256" key="1">
    <source>
        <dbReference type="SAM" id="Phobius"/>
    </source>
</evidence>
<evidence type="ECO:0000313" key="2">
    <source>
        <dbReference type="EMBL" id="QDU60685.1"/>
    </source>
</evidence>
<keyword evidence="1" id="KW-1133">Transmembrane helix</keyword>
<protein>
    <submittedName>
        <fullName evidence="2">Uncharacterized protein</fullName>
    </submittedName>
</protein>
<feature type="transmembrane region" description="Helical" evidence="1">
    <location>
        <begin position="40"/>
        <end position="61"/>
    </location>
</feature>
<dbReference type="KEGG" id="knv:Pan216_15340"/>
<keyword evidence="3" id="KW-1185">Reference proteome</keyword>
<keyword evidence="1" id="KW-0472">Membrane</keyword>
<feature type="transmembrane region" description="Helical" evidence="1">
    <location>
        <begin position="12"/>
        <end position="28"/>
    </location>
</feature>
<dbReference type="EMBL" id="CP036279">
    <property type="protein sequence ID" value="QDU60685.1"/>
    <property type="molecule type" value="Genomic_DNA"/>
</dbReference>
<evidence type="ECO:0000313" key="3">
    <source>
        <dbReference type="Proteomes" id="UP000317093"/>
    </source>
</evidence>
<dbReference type="RefSeq" id="WP_145256922.1">
    <property type="nucleotide sequence ID" value="NZ_CP036279.1"/>
</dbReference>
<gene>
    <name evidence="2" type="ORF">Pan216_15340</name>
</gene>
<name>A0A518B145_9BACT</name>
<sequence>MTPLFASLNMHWYLPPLVIAVSLVYSATRYEDWGLIWRHAIRWALYILAFLGSAYLVLFLISIEIPFFWLVLVVLGLAFVFYRTGSARG</sequence>
<dbReference type="AlphaFoldDB" id="A0A518B145"/>
<dbReference type="OrthoDB" id="290340at2"/>
<reference evidence="2 3" key="1">
    <citation type="submission" date="2019-02" db="EMBL/GenBank/DDBJ databases">
        <title>Deep-cultivation of Planctomycetes and their phenomic and genomic characterization uncovers novel biology.</title>
        <authorList>
            <person name="Wiegand S."/>
            <person name="Jogler M."/>
            <person name="Boedeker C."/>
            <person name="Pinto D."/>
            <person name="Vollmers J."/>
            <person name="Rivas-Marin E."/>
            <person name="Kohn T."/>
            <person name="Peeters S.H."/>
            <person name="Heuer A."/>
            <person name="Rast P."/>
            <person name="Oberbeckmann S."/>
            <person name="Bunk B."/>
            <person name="Jeske O."/>
            <person name="Meyerdierks A."/>
            <person name="Storesund J.E."/>
            <person name="Kallscheuer N."/>
            <person name="Luecker S."/>
            <person name="Lage O.M."/>
            <person name="Pohl T."/>
            <person name="Merkel B.J."/>
            <person name="Hornburger P."/>
            <person name="Mueller R.-W."/>
            <person name="Bruemmer F."/>
            <person name="Labrenz M."/>
            <person name="Spormann A.M."/>
            <person name="Op den Camp H."/>
            <person name="Overmann J."/>
            <person name="Amann R."/>
            <person name="Jetten M.S.M."/>
            <person name="Mascher T."/>
            <person name="Medema M.H."/>
            <person name="Devos D.P."/>
            <person name="Kaster A.-K."/>
            <person name="Ovreas L."/>
            <person name="Rohde M."/>
            <person name="Galperin M.Y."/>
            <person name="Jogler C."/>
        </authorList>
    </citation>
    <scope>NUCLEOTIDE SEQUENCE [LARGE SCALE GENOMIC DNA]</scope>
    <source>
        <strain evidence="2 3">Pan216</strain>
    </source>
</reference>